<dbReference type="GO" id="GO:0005576">
    <property type="term" value="C:extracellular region"/>
    <property type="evidence" value="ECO:0007669"/>
    <property type="project" value="TreeGrafter"/>
</dbReference>
<sequence>MRYMEKVTLGKYTVSAADLAKEMGAGWNYGNTLEANMGGTPAETVWGNPAASQEMVDTVAEAGFRTVRIPVSFLSMIDDECGYKINEEWLDRIAEVVDYCYKRGMFAIINIHGDGYHTITGGWLLCDSSRQEYIKEKYAAVWRQIAERFREHDEHLIFESMNEVFDGIYHTPVAEYYENINDYNQIFVDTVRNTGGNNTHRWLMAAGWNTDINYTCGGYGFRFPSDRFNTADEGRLILSVHCYDPWDYCGEEEKTIFLWGEKGQEIVDLGSADSQNKADWGDEAHIRAQFAMLKERYVDKGIPVVIGEFGCIDRAHTESEIPDIITENRAYYDGFIAGTAALNGIVPVYWDNGFNGAFGLALFDRRLLKQTQPEIIDAIILGVKNKDPMSGRSVFTQRITG</sequence>
<dbReference type="Proteomes" id="UP000019365">
    <property type="component" value="Unassembled WGS sequence"/>
</dbReference>
<dbReference type="PROSITE" id="PS00659">
    <property type="entry name" value="GLYCOSYL_HYDROL_F5"/>
    <property type="match status" value="1"/>
</dbReference>
<proteinExistence type="inferred from homology"/>
<evidence type="ECO:0000313" key="10">
    <source>
        <dbReference type="Proteomes" id="UP000019365"/>
    </source>
</evidence>
<evidence type="ECO:0000256" key="1">
    <source>
        <dbReference type="ARBA" id="ARBA00005641"/>
    </source>
</evidence>
<dbReference type="Gene3D" id="3.20.20.80">
    <property type="entry name" value="Glycosidases"/>
    <property type="match status" value="1"/>
</dbReference>
<evidence type="ECO:0000256" key="3">
    <source>
        <dbReference type="ARBA" id="ARBA00023001"/>
    </source>
</evidence>
<evidence type="ECO:0000256" key="4">
    <source>
        <dbReference type="ARBA" id="ARBA00023277"/>
    </source>
</evidence>
<evidence type="ECO:0000313" key="9">
    <source>
        <dbReference type="EMBL" id="EWM53122.1"/>
    </source>
</evidence>
<keyword evidence="3" id="KW-0136">Cellulose degradation</keyword>
<protein>
    <recommendedName>
        <fullName evidence="8">Glycoside hydrolase family 5 domain-containing protein</fullName>
    </recommendedName>
</protein>
<keyword evidence="4" id="KW-0119">Carbohydrate metabolism</keyword>
<keyword evidence="5 7" id="KW-0326">Glycosidase</keyword>
<evidence type="ECO:0000256" key="5">
    <source>
        <dbReference type="ARBA" id="ARBA00023295"/>
    </source>
</evidence>
<keyword evidence="6" id="KW-0624">Polysaccharide degradation</keyword>
<dbReference type="InterPro" id="IPR018087">
    <property type="entry name" value="Glyco_hydro_5_CS"/>
</dbReference>
<keyword evidence="10" id="KW-1185">Reference proteome</keyword>
<dbReference type="SUPFAM" id="SSF51445">
    <property type="entry name" value="(Trans)glycosidases"/>
    <property type="match status" value="1"/>
</dbReference>
<dbReference type="InterPro" id="IPR001547">
    <property type="entry name" value="Glyco_hydro_5"/>
</dbReference>
<evidence type="ECO:0000256" key="7">
    <source>
        <dbReference type="RuleBase" id="RU361153"/>
    </source>
</evidence>
<keyword evidence="2 7" id="KW-0378">Hydrolase</keyword>
<evidence type="ECO:0000256" key="6">
    <source>
        <dbReference type="ARBA" id="ARBA00023326"/>
    </source>
</evidence>
<dbReference type="Pfam" id="PF00150">
    <property type="entry name" value="Cellulase"/>
    <property type="match status" value="1"/>
</dbReference>
<name>W7UXM6_RUMFL</name>
<dbReference type="GO" id="GO:0009986">
    <property type="term" value="C:cell surface"/>
    <property type="evidence" value="ECO:0007669"/>
    <property type="project" value="TreeGrafter"/>
</dbReference>
<evidence type="ECO:0000259" key="8">
    <source>
        <dbReference type="Pfam" id="PF00150"/>
    </source>
</evidence>
<dbReference type="PATRIC" id="fig|1341157.4.peg.2608"/>
<dbReference type="GO" id="GO:0030245">
    <property type="term" value="P:cellulose catabolic process"/>
    <property type="evidence" value="ECO:0007669"/>
    <property type="project" value="UniProtKB-KW"/>
</dbReference>
<feature type="domain" description="Glycoside hydrolase family 5" evidence="8">
    <location>
        <begin position="40"/>
        <end position="355"/>
    </location>
</feature>
<dbReference type="InterPro" id="IPR017853">
    <property type="entry name" value="GH"/>
</dbReference>
<reference evidence="9 10" key="1">
    <citation type="journal article" date="2014" name="PLoS ONE">
        <title>Rumen cellulosomics: divergent fiber-degrading strategies revealed by comparative genome-wide analysis of six ruminococcal strains.</title>
        <authorList>
            <person name="Dassa B."/>
            <person name="Borovok I."/>
            <person name="Ruimy-Israeli V."/>
            <person name="Lamed R."/>
            <person name="Flint H.J."/>
            <person name="Duncan S.H."/>
            <person name="Henrissat B."/>
            <person name="Coutinho P."/>
            <person name="Morrison M."/>
            <person name="Mosoni P."/>
            <person name="Yeoman C.J."/>
            <person name="White B.A."/>
            <person name="Bayer E.A."/>
        </authorList>
    </citation>
    <scope>NUCLEOTIDE SEQUENCE [LARGE SCALE GENOMIC DNA]</scope>
    <source>
        <strain evidence="9 10">007c</strain>
    </source>
</reference>
<dbReference type="GO" id="GO:0008422">
    <property type="term" value="F:beta-glucosidase activity"/>
    <property type="evidence" value="ECO:0007669"/>
    <property type="project" value="TreeGrafter"/>
</dbReference>
<dbReference type="InterPro" id="IPR050386">
    <property type="entry name" value="Glycosyl_hydrolase_5"/>
</dbReference>
<dbReference type="EMBL" id="ATAX01000028">
    <property type="protein sequence ID" value="EWM53122.1"/>
    <property type="molecule type" value="Genomic_DNA"/>
</dbReference>
<gene>
    <name evidence="9" type="ORF">RF007C_16045</name>
</gene>
<dbReference type="eggNOG" id="COG2730">
    <property type="taxonomic scope" value="Bacteria"/>
</dbReference>
<comment type="caution">
    <text evidence="9">The sequence shown here is derived from an EMBL/GenBank/DDBJ whole genome shotgun (WGS) entry which is preliminary data.</text>
</comment>
<dbReference type="PANTHER" id="PTHR31297:SF41">
    <property type="entry name" value="ENDOGLUCANASE, PUTATIVE (AFU_ORTHOLOGUE AFUA_5G01830)-RELATED"/>
    <property type="match status" value="1"/>
</dbReference>
<comment type="similarity">
    <text evidence="1 7">Belongs to the glycosyl hydrolase 5 (cellulase A) family.</text>
</comment>
<accession>W7UXM6</accession>
<evidence type="ECO:0000256" key="2">
    <source>
        <dbReference type="ARBA" id="ARBA00022801"/>
    </source>
</evidence>
<organism evidence="9 10">
    <name type="scientific">Ruminococcus flavefaciens 007c</name>
    <dbReference type="NCBI Taxonomy" id="1341157"/>
    <lineage>
        <taxon>Bacteria</taxon>
        <taxon>Bacillati</taxon>
        <taxon>Bacillota</taxon>
        <taxon>Clostridia</taxon>
        <taxon>Eubacteriales</taxon>
        <taxon>Oscillospiraceae</taxon>
        <taxon>Ruminococcus</taxon>
    </lineage>
</organism>
<dbReference type="PANTHER" id="PTHR31297">
    <property type="entry name" value="GLUCAN ENDO-1,6-BETA-GLUCOSIDASE B"/>
    <property type="match status" value="1"/>
</dbReference>
<dbReference type="AlphaFoldDB" id="W7UXM6"/>